<gene>
    <name evidence="2" type="ORF">FN976_00325</name>
</gene>
<organism evidence="2 3">
    <name type="scientific">Caenimonas sedimenti</name>
    <dbReference type="NCBI Taxonomy" id="2596921"/>
    <lineage>
        <taxon>Bacteria</taxon>
        <taxon>Pseudomonadati</taxon>
        <taxon>Pseudomonadota</taxon>
        <taxon>Betaproteobacteria</taxon>
        <taxon>Burkholderiales</taxon>
        <taxon>Comamonadaceae</taxon>
        <taxon>Caenimonas</taxon>
    </lineage>
</organism>
<protein>
    <submittedName>
        <fullName evidence="2">Uncharacterized protein</fullName>
    </submittedName>
</protein>
<name>A0A562ZY90_9BURK</name>
<dbReference type="RefSeq" id="WP_145889806.1">
    <property type="nucleotide sequence ID" value="NZ_VOBQ01000001.1"/>
</dbReference>
<dbReference type="EMBL" id="VOBQ01000001">
    <property type="protein sequence ID" value="TWO73328.1"/>
    <property type="molecule type" value="Genomic_DNA"/>
</dbReference>
<reference evidence="2 3" key="1">
    <citation type="submission" date="2019-07" db="EMBL/GenBank/DDBJ databases">
        <title>Caenimonas sedimenti sp. nov., isolated from activated sludge.</title>
        <authorList>
            <person name="Xu J."/>
        </authorList>
    </citation>
    <scope>NUCLEOTIDE SEQUENCE [LARGE SCALE GENOMIC DNA]</scope>
    <source>
        <strain evidence="2 3">HX-9-20</strain>
    </source>
</reference>
<evidence type="ECO:0000313" key="3">
    <source>
        <dbReference type="Proteomes" id="UP000318199"/>
    </source>
</evidence>
<evidence type="ECO:0000313" key="2">
    <source>
        <dbReference type="EMBL" id="TWO73328.1"/>
    </source>
</evidence>
<dbReference type="AlphaFoldDB" id="A0A562ZY90"/>
<accession>A0A562ZY90</accession>
<sequence length="110" mass="11891">MPVHWKALLAVSATLLCANANADAWSLFGRHGECAPISSLKRKLQDLPGIQTPDEFSAYLQSKRLQFTRQNLHAGAAGAVEFQVPEAGLSLVFVPHRVCANQNGRGVRAP</sequence>
<keyword evidence="3" id="KW-1185">Reference proteome</keyword>
<proteinExistence type="predicted"/>
<feature type="chain" id="PRO_5022217434" evidence="1">
    <location>
        <begin position="23"/>
        <end position="110"/>
    </location>
</feature>
<evidence type="ECO:0000256" key="1">
    <source>
        <dbReference type="SAM" id="SignalP"/>
    </source>
</evidence>
<keyword evidence="1" id="KW-0732">Signal</keyword>
<dbReference type="OrthoDB" id="9960939at2"/>
<comment type="caution">
    <text evidence="2">The sequence shown here is derived from an EMBL/GenBank/DDBJ whole genome shotgun (WGS) entry which is preliminary data.</text>
</comment>
<feature type="signal peptide" evidence="1">
    <location>
        <begin position="1"/>
        <end position="22"/>
    </location>
</feature>
<dbReference type="Proteomes" id="UP000318199">
    <property type="component" value="Unassembled WGS sequence"/>
</dbReference>